<dbReference type="GO" id="GO:0016251">
    <property type="term" value="F:RNA polymerase II general transcription initiation factor activity"/>
    <property type="evidence" value="ECO:0007669"/>
    <property type="project" value="InterPro"/>
</dbReference>
<dbReference type="STRING" id="307972.A0A2G8JDK0"/>
<keyword evidence="3" id="KW-0396">Initiation factor</keyword>
<evidence type="ECO:0000259" key="2">
    <source>
        <dbReference type="Pfam" id="PF15288"/>
    </source>
</evidence>
<accession>A0A2G8JDK0</accession>
<dbReference type="Pfam" id="PF15288">
    <property type="entry name" value="zf-CCHC_6"/>
    <property type="match status" value="1"/>
</dbReference>
<dbReference type="GO" id="GO:0003743">
    <property type="term" value="F:translation initiation factor activity"/>
    <property type="evidence" value="ECO:0007669"/>
    <property type="project" value="UniProtKB-KW"/>
</dbReference>
<keyword evidence="4" id="KW-1185">Reference proteome</keyword>
<name>A0A2G8JDK0_STIJA</name>
<dbReference type="GO" id="GO:0004402">
    <property type="term" value="F:histone acetyltransferase activity"/>
    <property type="evidence" value="ECO:0007669"/>
    <property type="project" value="InterPro"/>
</dbReference>
<dbReference type="EMBL" id="MRZV01002394">
    <property type="protein sequence ID" value="PIK33813.1"/>
    <property type="molecule type" value="Genomic_DNA"/>
</dbReference>
<dbReference type="PANTHER" id="PTHR13900:SF0">
    <property type="entry name" value="TRANSCRIPTION INITIATION FACTOR TFIID SUBUNIT 1"/>
    <property type="match status" value="1"/>
</dbReference>
<dbReference type="GO" id="GO:0051123">
    <property type="term" value="P:RNA polymerase II preinitiation complex assembly"/>
    <property type="evidence" value="ECO:0007669"/>
    <property type="project" value="TreeGrafter"/>
</dbReference>
<evidence type="ECO:0000256" key="1">
    <source>
        <dbReference type="SAM" id="MobiDB-lite"/>
    </source>
</evidence>
<dbReference type="OrthoDB" id="5752at2759"/>
<gene>
    <name evidence="3" type="ORF">BSL78_29364</name>
</gene>
<dbReference type="InterPro" id="IPR041670">
    <property type="entry name" value="Znf-CCHC_6"/>
</dbReference>
<dbReference type="InterPro" id="IPR040240">
    <property type="entry name" value="TAF1"/>
</dbReference>
<feature type="non-terminal residue" evidence="3">
    <location>
        <position position="1"/>
    </location>
</feature>
<organism evidence="3 4">
    <name type="scientific">Stichopus japonicus</name>
    <name type="common">Sea cucumber</name>
    <dbReference type="NCBI Taxonomy" id="307972"/>
    <lineage>
        <taxon>Eukaryota</taxon>
        <taxon>Metazoa</taxon>
        <taxon>Echinodermata</taxon>
        <taxon>Eleutherozoa</taxon>
        <taxon>Echinozoa</taxon>
        <taxon>Holothuroidea</taxon>
        <taxon>Aspidochirotacea</taxon>
        <taxon>Aspidochirotida</taxon>
        <taxon>Stichopodidae</taxon>
        <taxon>Apostichopus</taxon>
    </lineage>
</organism>
<protein>
    <submittedName>
        <fullName evidence="3">Putative transcription initiation factor TFIID subunit 1</fullName>
    </submittedName>
</protein>
<dbReference type="GO" id="GO:0005669">
    <property type="term" value="C:transcription factor TFIID complex"/>
    <property type="evidence" value="ECO:0007669"/>
    <property type="project" value="InterPro"/>
</dbReference>
<feature type="region of interest" description="Disordered" evidence="1">
    <location>
        <begin position="33"/>
        <end position="65"/>
    </location>
</feature>
<dbReference type="Proteomes" id="UP000230750">
    <property type="component" value="Unassembled WGS sequence"/>
</dbReference>
<reference evidence="3 4" key="1">
    <citation type="journal article" date="2017" name="PLoS Biol.">
        <title>The sea cucumber genome provides insights into morphological evolution and visceral regeneration.</title>
        <authorList>
            <person name="Zhang X."/>
            <person name="Sun L."/>
            <person name="Yuan J."/>
            <person name="Sun Y."/>
            <person name="Gao Y."/>
            <person name="Zhang L."/>
            <person name="Li S."/>
            <person name="Dai H."/>
            <person name="Hamel J.F."/>
            <person name="Liu C."/>
            <person name="Yu Y."/>
            <person name="Liu S."/>
            <person name="Lin W."/>
            <person name="Guo K."/>
            <person name="Jin S."/>
            <person name="Xu P."/>
            <person name="Storey K.B."/>
            <person name="Huan P."/>
            <person name="Zhang T."/>
            <person name="Zhou Y."/>
            <person name="Zhang J."/>
            <person name="Lin C."/>
            <person name="Li X."/>
            <person name="Xing L."/>
            <person name="Huo D."/>
            <person name="Sun M."/>
            <person name="Wang L."/>
            <person name="Mercier A."/>
            <person name="Li F."/>
            <person name="Yang H."/>
            <person name="Xiang J."/>
        </authorList>
    </citation>
    <scope>NUCLEOTIDE SEQUENCE [LARGE SCALE GENOMIC DNA]</scope>
    <source>
        <strain evidence="3">Shaxun</strain>
        <tissue evidence="3">Muscle</tissue>
    </source>
</reference>
<keyword evidence="3" id="KW-0648">Protein biosynthesis</keyword>
<dbReference type="PANTHER" id="PTHR13900">
    <property type="entry name" value="TRANSCRIPTION INITIATION FACTOR TFIID"/>
    <property type="match status" value="1"/>
</dbReference>
<evidence type="ECO:0000313" key="4">
    <source>
        <dbReference type="Proteomes" id="UP000230750"/>
    </source>
</evidence>
<evidence type="ECO:0000313" key="3">
    <source>
        <dbReference type="EMBL" id="PIK33813.1"/>
    </source>
</evidence>
<dbReference type="AlphaFoldDB" id="A0A2G8JDK0"/>
<comment type="caution">
    <text evidence="3">The sequence shown here is derived from an EMBL/GenBank/DDBJ whole genome shotgun (WGS) entry which is preliminary data.</text>
</comment>
<dbReference type="GO" id="GO:0017025">
    <property type="term" value="F:TBP-class protein binding"/>
    <property type="evidence" value="ECO:0007669"/>
    <property type="project" value="InterPro"/>
</dbReference>
<feature type="domain" description="Zinc knuckle" evidence="2">
    <location>
        <begin position="65"/>
        <end position="107"/>
    </location>
</feature>
<sequence length="208" mass="24371">RQFALQDDKHIEELKKERRRIQEQLRRVKRYEEKLQKEGQKPEAAAKSPALTKKRKKEKPEKEVKMKCGACGQMGHMRTNKECPMYDKKPRENQPSVLVAMTEEQEEMMEQDLPAEEDDAWSRRREPRLSLQSLFWINIPAKKKRTNDTEESLDYLKRRKQSINRRRTDPLVTLGTLLESILSGIRKIPYVSSGYRDIMDGRGLGGGS</sequence>
<proteinExistence type="predicted"/>